<keyword evidence="2" id="KW-0269">Exonuclease</keyword>
<dbReference type="Proteomes" id="UP000754821">
    <property type="component" value="Unassembled WGS sequence"/>
</dbReference>
<proteinExistence type="predicted"/>
<dbReference type="GO" id="GO:0003676">
    <property type="term" value="F:nucleic acid binding"/>
    <property type="evidence" value="ECO:0007669"/>
    <property type="project" value="InterPro"/>
</dbReference>
<keyword evidence="2" id="KW-0540">Nuclease</keyword>
<evidence type="ECO:0000313" key="2">
    <source>
        <dbReference type="EMBL" id="SJN10148.1"/>
    </source>
</evidence>
<name>A0A1R4HRL5_9GAMM</name>
<reference evidence="1 4" key="2">
    <citation type="submission" date="2020-07" db="EMBL/GenBank/DDBJ databases">
        <title>Halophilic bacteria isolated from french cheeses.</title>
        <authorList>
            <person name="Kothe C.I."/>
            <person name="Farah-Kraiem B."/>
            <person name="Renault P."/>
            <person name="Dridi B."/>
        </authorList>
    </citation>
    <scope>NUCLEOTIDE SEQUENCE [LARGE SCALE GENOMIC DNA]</scope>
    <source>
        <strain evidence="1 4">FME16</strain>
    </source>
</reference>
<dbReference type="EMBL" id="RRZC01000009">
    <property type="protein sequence ID" value="MBE0403957.1"/>
    <property type="molecule type" value="Genomic_DNA"/>
</dbReference>
<gene>
    <name evidence="2" type="ORF">CZ787_03005</name>
    <name evidence="1" type="ORF">EI163_10390</name>
</gene>
<organism evidence="2 3">
    <name type="scientific">Halomonas citrativorans</name>
    <dbReference type="NCBI Taxonomy" id="2742612"/>
    <lineage>
        <taxon>Bacteria</taxon>
        <taxon>Pseudomonadati</taxon>
        <taxon>Pseudomonadota</taxon>
        <taxon>Gammaproteobacteria</taxon>
        <taxon>Oceanospirillales</taxon>
        <taxon>Halomonadaceae</taxon>
        <taxon>Halomonas</taxon>
    </lineage>
</organism>
<dbReference type="Proteomes" id="UP000196331">
    <property type="component" value="Unassembled WGS sequence"/>
</dbReference>
<dbReference type="OrthoDB" id="6193218at2"/>
<dbReference type="InterPro" id="IPR036397">
    <property type="entry name" value="RNaseH_sf"/>
</dbReference>
<protein>
    <submittedName>
        <fullName evidence="2">3'-5' exonuclease domain similar to epsilon subunit of DNA polymerase III, PA3232-type</fullName>
    </submittedName>
    <submittedName>
        <fullName evidence="1">DNA polymerase III subunit epsilon</fullName>
    </submittedName>
</protein>
<evidence type="ECO:0000313" key="1">
    <source>
        <dbReference type="EMBL" id="MBE0403957.1"/>
    </source>
</evidence>
<dbReference type="EMBL" id="FUKM01000011">
    <property type="protein sequence ID" value="SJN10148.1"/>
    <property type="molecule type" value="Genomic_DNA"/>
</dbReference>
<dbReference type="Gene3D" id="3.30.420.10">
    <property type="entry name" value="Ribonuclease H-like superfamily/Ribonuclease H"/>
    <property type="match status" value="1"/>
</dbReference>
<dbReference type="SUPFAM" id="SSF53098">
    <property type="entry name" value="Ribonuclease H-like"/>
    <property type="match status" value="1"/>
</dbReference>
<keyword evidence="2" id="KW-0378">Hydrolase</keyword>
<keyword evidence="4" id="KW-1185">Reference proteome</keyword>
<reference evidence="2 3" key="1">
    <citation type="submission" date="2017-02" db="EMBL/GenBank/DDBJ databases">
        <authorList>
            <person name="Dridi B."/>
        </authorList>
    </citation>
    <scope>NUCLEOTIDE SEQUENCE [LARGE SCALE GENOMIC DNA]</scope>
    <source>
        <strain evidence="2 3">JB380</strain>
    </source>
</reference>
<dbReference type="AlphaFoldDB" id="A0A1R4HRL5"/>
<accession>A0A1R4HRL5</accession>
<dbReference type="InterPro" id="IPR012337">
    <property type="entry name" value="RNaseH-like_sf"/>
</dbReference>
<comment type="caution">
    <text evidence="2">The sequence shown here is derived from an EMBL/GenBank/DDBJ whole genome shotgun (WGS) entry which is preliminary data.</text>
</comment>
<sequence>MQGGKKGMALLGQTLRRIFKRERDRRRYANSPYAWLFQPYMGEELVALACESIPGETSVLSVAAVVLNQQQVHTSQPWVATFADPQTVDQAALRQHQQLYNTATAVLPCAETLHAFTDFIGNRPLVGWQLDQQFCMLNSAFRTHLGFGLPNVQVDVAKLHQRQLRRLHPLVESSQPFSEALDCWQVPAISTQGLLGKATASALLYMRLQRDMTQSG</sequence>
<dbReference type="GO" id="GO:0004527">
    <property type="term" value="F:exonuclease activity"/>
    <property type="evidence" value="ECO:0007669"/>
    <property type="project" value="UniProtKB-KW"/>
</dbReference>
<evidence type="ECO:0000313" key="4">
    <source>
        <dbReference type="Proteomes" id="UP000754821"/>
    </source>
</evidence>
<evidence type="ECO:0000313" key="3">
    <source>
        <dbReference type="Proteomes" id="UP000196331"/>
    </source>
</evidence>